<protein>
    <recommendedName>
        <fullName evidence="1">Surface antigen domain-containing protein</fullName>
    </recommendedName>
</protein>
<keyword evidence="3" id="KW-1185">Reference proteome</keyword>
<dbReference type="Pfam" id="PF16998">
    <property type="entry name" value="17kDa_Anti_2"/>
    <property type="match status" value="1"/>
</dbReference>
<evidence type="ECO:0000259" key="1">
    <source>
        <dbReference type="Pfam" id="PF16998"/>
    </source>
</evidence>
<dbReference type="InterPro" id="IPR016364">
    <property type="entry name" value="Surface_antigen_Rickettsia"/>
</dbReference>
<name>A0ABY5MNU9_9HYPH</name>
<reference evidence="2 3" key="1">
    <citation type="submission" date="2018-07" db="EMBL/GenBank/DDBJ databases">
        <title>Genome sequence of Nitratireductor thuwali#1536.</title>
        <authorList>
            <person name="Michoud G."/>
            <person name="Merlino G."/>
            <person name="Sefrji F.O."/>
            <person name="Daffonchio D."/>
        </authorList>
    </citation>
    <scope>NUCLEOTIDE SEQUENCE [LARGE SCALE GENOMIC DNA]</scope>
    <source>
        <strain evidence="3">Nit1536</strain>
    </source>
</reference>
<dbReference type="PIRSF" id="PIRSF002721">
    <property type="entry name" value="Surface_antigen_Rickettsia"/>
    <property type="match status" value="1"/>
</dbReference>
<gene>
    <name evidence="2" type="ORF">NTH_03417</name>
</gene>
<feature type="domain" description="Surface antigen" evidence="1">
    <location>
        <begin position="55"/>
        <end position="134"/>
    </location>
</feature>
<dbReference type="Proteomes" id="UP001342418">
    <property type="component" value="Chromosome"/>
</dbReference>
<organism evidence="2 3">
    <name type="scientific">Nitratireductor thuwali</name>
    <dbReference type="NCBI Taxonomy" id="2267699"/>
    <lineage>
        <taxon>Bacteria</taxon>
        <taxon>Pseudomonadati</taxon>
        <taxon>Pseudomonadota</taxon>
        <taxon>Alphaproteobacteria</taxon>
        <taxon>Hyphomicrobiales</taxon>
        <taxon>Phyllobacteriaceae</taxon>
        <taxon>Nitratireductor</taxon>
    </lineage>
</organism>
<dbReference type="EMBL" id="CP030941">
    <property type="protein sequence ID" value="UUP18931.1"/>
    <property type="molecule type" value="Genomic_DNA"/>
</dbReference>
<evidence type="ECO:0000313" key="2">
    <source>
        <dbReference type="EMBL" id="UUP18931.1"/>
    </source>
</evidence>
<evidence type="ECO:0000313" key="3">
    <source>
        <dbReference type="Proteomes" id="UP001342418"/>
    </source>
</evidence>
<dbReference type="InterPro" id="IPR032635">
    <property type="entry name" value="Anti_2"/>
</dbReference>
<proteinExistence type="predicted"/>
<sequence length="135" mass="13901">MLSAIALSGCAAGVLGAPPEPNALTQPDAAGQQPISGIVGAGLLMSGLGDDLSRSEKIAALAAEYKALETGMAGEAVTWRDEKSGRAGTVIAAQPYRVGSQDCRPFTHMIEDNGQSRSVRGTACRNQDGSWTLLN</sequence>
<accession>A0ABY5MNU9</accession>